<accession>A0AAV4TGP0</accession>
<reference evidence="2 3" key="1">
    <citation type="submission" date="2021-06" db="EMBL/GenBank/DDBJ databases">
        <title>Caerostris darwini draft genome.</title>
        <authorList>
            <person name="Kono N."/>
            <person name="Arakawa K."/>
        </authorList>
    </citation>
    <scope>NUCLEOTIDE SEQUENCE [LARGE SCALE GENOMIC DNA]</scope>
</reference>
<name>A0AAV4TGP0_9ARAC</name>
<dbReference type="Proteomes" id="UP001054837">
    <property type="component" value="Unassembled WGS sequence"/>
</dbReference>
<evidence type="ECO:0000313" key="3">
    <source>
        <dbReference type="Proteomes" id="UP001054837"/>
    </source>
</evidence>
<evidence type="ECO:0000313" key="2">
    <source>
        <dbReference type="EMBL" id="GIY44572.1"/>
    </source>
</evidence>
<comment type="caution">
    <text evidence="2">The sequence shown here is derived from an EMBL/GenBank/DDBJ whole genome shotgun (WGS) entry which is preliminary data.</text>
</comment>
<dbReference type="AlphaFoldDB" id="A0AAV4TGP0"/>
<keyword evidence="3" id="KW-1185">Reference proteome</keyword>
<dbReference type="EMBL" id="BPLQ01009544">
    <property type="protein sequence ID" value="GIY44572.1"/>
    <property type="molecule type" value="Genomic_DNA"/>
</dbReference>
<proteinExistence type="predicted"/>
<organism evidence="2 3">
    <name type="scientific">Caerostris darwini</name>
    <dbReference type="NCBI Taxonomy" id="1538125"/>
    <lineage>
        <taxon>Eukaryota</taxon>
        <taxon>Metazoa</taxon>
        <taxon>Ecdysozoa</taxon>
        <taxon>Arthropoda</taxon>
        <taxon>Chelicerata</taxon>
        <taxon>Arachnida</taxon>
        <taxon>Araneae</taxon>
        <taxon>Araneomorphae</taxon>
        <taxon>Entelegynae</taxon>
        <taxon>Araneoidea</taxon>
        <taxon>Araneidae</taxon>
        <taxon>Caerostris</taxon>
    </lineage>
</organism>
<gene>
    <name evidence="2" type="ORF">CDAR_429181</name>
</gene>
<protein>
    <submittedName>
        <fullName evidence="2">Uncharacterized protein</fullName>
    </submittedName>
</protein>
<evidence type="ECO:0000256" key="1">
    <source>
        <dbReference type="SAM" id="MobiDB-lite"/>
    </source>
</evidence>
<feature type="compositionally biased region" description="Basic and acidic residues" evidence="1">
    <location>
        <begin position="1"/>
        <end position="20"/>
    </location>
</feature>
<feature type="non-terminal residue" evidence="2">
    <location>
        <position position="1"/>
    </location>
</feature>
<sequence length="28" mass="3104">NRTAEKKQTDATESKDKETSGKATLPLR</sequence>
<feature type="region of interest" description="Disordered" evidence="1">
    <location>
        <begin position="1"/>
        <end position="28"/>
    </location>
</feature>